<keyword evidence="7" id="KW-1185">Reference proteome</keyword>
<evidence type="ECO:0000256" key="4">
    <source>
        <dbReference type="SAM" id="MobiDB-lite"/>
    </source>
</evidence>
<name>A0A9W7AZL5_9STRA</name>
<feature type="compositionally biased region" description="Polar residues" evidence="4">
    <location>
        <begin position="693"/>
        <end position="705"/>
    </location>
</feature>
<dbReference type="GO" id="GO:0006887">
    <property type="term" value="P:exocytosis"/>
    <property type="evidence" value="ECO:0007669"/>
    <property type="project" value="UniProtKB-KW"/>
</dbReference>
<sequence length="1289" mass="140205">MDQSADDSSFEISLLLRTLPVQNSHKKRVKALSRFYEYVTTPDDGAPAASNWRGRSFYDDDVLWLLTGHPPSGSSESGSCGLVPACGEPSSSTSSATSSSHAPRMSLASVGGKIGNDSSMSSDQHRGGGGGLKRSAANAIRLLFYLVFEARVDDGDEAEGGSDGDLNNEASTNTSGPSSSDNVFLETFVSLPFGEIELMSLSDHLTDDSADSSRSGSLVHAFALILLLLNRRKDGQSSSFGADGRSDGQLTLEMLLPDLAHQQTYLSLLRKFQSEQSPGAGRAAEAPHQGKSLRAEESDWKRVCSIIFDAVTKRNVVEEDLSSAIGSSSLEIQSTGDPKRDDPIGYELGLYSSSVTLLKDAPTTWEASGVSKKLAESADKAAQAKVASALCLESDSEIGQQMNRGVKSDDERAQQLSRDPLGIRDETFDLRSLEIGRRKVFDGTSNDTESKLSREGSVLPTDSNFAPLLFLTLVHPEASFQELTQALTRLEGVADNHAMRLQRLVRDNFPLFVRCAEGIDWFAENIGEGCGGQTNAQDNDDGNAVEKLAKLEALVAKVGKHSDEAFGPLLDNTLDVRRTKNALAILSRVGPILSVPNLMASHLQGGRIAEAVNAYRKVRLINETCGVDLLKSVRAKAMEAAAEARSSLTKLLSSPDASTQKLLSAIRDLKDLDDLDDKRMDAGLKEDGVKVSPQPSTAASSSVESQNPALFCLQSQAKHFDRLAVAMMKACTDSLRSSMEKDARLKNFLRNEHDVQRESENEHIKRDLAELSSDGPRYFDEDDEDEAGTGAYAFSHQFSGAQSSLKSAVYTIRVASCDKINLLVRQWLPRLMRISSTAYDIENQLLASGQTLGDAKRVKEFLEGDVSDSLMVLVELSGQNALGRDLFEAERTVLFSGRKGTSEEGKEGKRTSFPNIEYCKTCLPSGFNSKCAQSLSGLSETIAASTASARGMRGYAGFGGGRSNLKRARGLEACSELVELAIIECEKRWCSNALSHCARNCTEVATAKGHLDVQAVVRCVKRLREDLHRGFECGERIEDGVRGCLTASCTILREISKERNVAVNLGIIKETARALSIDLIDLMDAMGGLGGQQEEVLSAEYALMVKELEESVWKDYLVVLKENVREGIENKRMKSIGKGRTFPAHLSCALLCIVKNRALIEENLPIGRRPMSGVELSYGEEMMRTSCDELLKSACEAVYGGWEDHAPDVVARGVEIAFLVEQLERHAGQDMVAVVRQTLKDLVGRVGAEEWAKVNVDDEKDTGTSDTDQDFLTVGDMRRKGRILMECLY</sequence>
<feature type="region of interest" description="Disordered" evidence="4">
    <location>
        <begin position="683"/>
        <end position="705"/>
    </location>
</feature>
<evidence type="ECO:0000256" key="3">
    <source>
        <dbReference type="ARBA" id="ARBA00022483"/>
    </source>
</evidence>
<dbReference type="PANTHER" id="PTHR13043:SF1">
    <property type="entry name" value="EXOCYST COMPLEX COMPONENT 2"/>
    <property type="match status" value="1"/>
</dbReference>
<gene>
    <name evidence="6" type="ORF">TrVE_jg8667</name>
</gene>
<evidence type="ECO:0000313" key="7">
    <source>
        <dbReference type="Proteomes" id="UP001165160"/>
    </source>
</evidence>
<evidence type="ECO:0000256" key="2">
    <source>
        <dbReference type="ARBA" id="ARBA00022448"/>
    </source>
</evidence>
<reference evidence="7" key="1">
    <citation type="journal article" date="2023" name="Commun. Biol.">
        <title>Genome analysis of Parmales, the sister group of diatoms, reveals the evolutionary specialization of diatoms from phago-mixotrophs to photoautotrophs.</title>
        <authorList>
            <person name="Ban H."/>
            <person name="Sato S."/>
            <person name="Yoshikawa S."/>
            <person name="Yamada K."/>
            <person name="Nakamura Y."/>
            <person name="Ichinomiya M."/>
            <person name="Sato N."/>
            <person name="Blanc-Mathieu R."/>
            <person name="Endo H."/>
            <person name="Kuwata A."/>
            <person name="Ogata H."/>
        </authorList>
    </citation>
    <scope>NUCLEOTIDE SEQUENCE [LARGE SCALE GENOMIC DNA]</scope>
    <source>
        <strain evidence="7">NIES 3699</strain>
    </source>
</reference>
<evidence type="ECO:0000256" key="1">
    <source>
        <dbReference type="ARBA" id="ARBA00010578"/>
    </source>
</evidence>
<organism evidence="6 7">
    <name type="scientific">Triparma verrucosa</name>
    <dbReference type="NCBI Taxonomy" id="1606542"/>
    <lineage>
        <taxon>Eukaryota</taxon>
        <taxon>Sar</taxon>
        <taxon>Stramenopiles</taxon>
        <taxon>Ochrophyta</taxon>
        <taxon>Bolidophyceae</taxon>
        <taxon>Parmales</taxon>
        <taxon>Triparmaceae</taxon>
        <taxon>Triparma</taxon>
    </lineage>
</organism>
<comment type="caution">
    <text evidence="6">The sequence shown here is derived from an EMBL/GenBank/DDBJ whole genome shotgun (WGS) entry which is preliminary data.</text>
</comment>
<feature type="domain" description="Exocyst complex component EXOC2/Sec5 N-terminal" evidence="5">
    <location>
        <begin position="418"/>
        <end position="834"/>
    </location>
</feature>
<dbReference type="GO" id="GO:0000145">
    <property type="term" value="C:exocyst"/>
    <property type="evidence" value="ECO:0007669"/>
    <property type="project" value="InterPro"/>
</dbReference>
<feature type="compositionally biased region" description="Polar residues" evidence="4">
    <location>
        <begin position="168"/>
        <end position="180"/>
    </location>
</feature>
<feature type="compositionally biased region" description="Low complexity" evidence="4">
    <location>
        <begin position="90"/>
        <end position="100"/>
    </location>
</feature>
<dbReference type="PANTHER" id="PTHR13043">
    <property type="entry name" value="EXOCYST COMPLEX COMPONENT SEC5"/>
    <property type="match status" value="1"/>
</dbReference>
<dbReference type="Proteomes" id="UP001165160">
    <property type="component" value="Unassembled WGS sequence"/>
</dbReference>
<evidence type="ECO:0000313" key="6">
    <source>
        <dbReference type="EMBL" id="GMH81177.1"/>
    </source>
</evidence>
<protein>
    <recommendedName>
        <fullName evidence="5">Exocyst complex component EXOC2/Sec5 N-terminal domain-containing protein</fullName>
    </recommendedName>
</protein>
<dbReference type="Pfam" id="PF15469">
    <property type="entry name" value="Sec5"/>
    <property type="match status" value="1"/>
</dbReference>
<feature type="region of interest" description="Disordered" evidence="4">
    <location>
        <begin position="69"/>
        <end position="131"/>
    </location>
</feature>
<dbReference type="EMBL" id="BRXX01000001">
    <property type="protein sequence ID" value="GMH81177.1"/>
    <property type="molecule type" value="Genomic_DNA"/>
</dbReference>
<proteinExistence type="inferred from homology"/>
<dbReference type="InterPro" id="IPR039481">
    <property type="entry name" value="EXOC2/Sec5_N_dom"/>
</dbReference>
<comment type="similarity">
    <text evidence="1">Belongs to the SEC5 family.</text>
</comment>
<keyword evidence="2" id="KW-0813">Transport</keyword>
<dbReference type="InterPro" id="IPR029175">
    <property type="entry name" value="EXOC2/Sec5"/>
</dbReference>
<evidence type="ECO:0000259" key="5">
    <source>
        <dbReference type="Pfam" id="PF15469"/>
    </source>
</evidence>
<feature type="compositionally biased region" description="Low complexity" evidence="4">
    <location>
        <begin position="72"/>
        <end position="81"/>
    </location>
</feature>
<feature type="region of interest" description="Disordered" evidence="4">
    <location>
        <begin position="156"/>
        <end position="180"/>
    </location>
</feature>
<dbReference type="GO" id="GO:0006893">
    <property type="term" value="P:Golgi to plasma membrane transport"/>
    <property type="evidence" value="ECO:0007669"/>
    <property type="project" value="InterPro"/>
</dbReference>
<accession>A0A9W7AZL5</accession>
<keyword evidence="3" id="KW-0268">Exocytosis</keyword>